<evidence type="ECO:0000313" key="1">
    <source>
        <dbReference type="EMBL" id="VCW83917.1"/>
    </source>
</evidence>
<gene>
    <name evidence="1" type="ORF">BN2614_LOCUS1</name>
</gene>
<comment type="caution">
    <text evidence="1">The sequence shown here is derived from an EMBL/GenBank/DDBJ whole genome shotgun (WGS) entry which is preliminary data.</text>
</comment>
<organism evidence="1 2">
    <name type="scientific">Gulo gulo</name>
    <name type="common">Wolverine</name>
    <name type="synonym">Gluton</name>
    <dbReference type="NCBI Taxonomy" id="48420"/>
    <lineage>
        <taxon>Eukaryota</taxon>
        <taxon>Metazoa</taxon>
        <taxon>Chordata</taxon>
        <taxon>Craniata</taxon>
        <taxon>Vertebrata</taxon>
        <taxon>Euteleostomi</taxon>
        <taxon>Mammalia</taxon>
        <taxon>Eutheria</taxon>
        <taxon>Laurasiatheria</taxon>
        <taxon>Carnivora</taxon>
        <taxon>Caniformia</taxon>
        <taxon>Musteloidea</taxon>
        <taxon>Mustelidae</taxon>
        <taxon>Guloninae</taxon>
        <taxon>Gulo</taxon>
    </lineage>
</organism>
<evidence type="ECO:0000313" key="2">
    <source>
        <dbReference type="Proteomes" id="UP000269945"/>
    </source>
</evidence>
<protein>
    <submittedName>
        <fullName evidence="1">Uncharacterized protein</fullName>
    </submittedName>
</protein>
<dbReference type="AlphaFoldDB" id="A0A9X9LRM6"/>
<reference evidence="1 2" key="1">
    <citation type="submission" date="2018-10" db="EMBL/GenBank/DDBJ databases">
        <authorList>
            <person name="Ekblom R."/>
            <person name="Jareborg N."/>
        </authorList>
    </citation>
    <scope>NUCLEOTIDE SEQUENCE [LARGE SCALE GENOMIC DNA]</scope>
    <source>
        <tissue evidence="1">Muscle</tissue>
    </source>
</reference>
<proteinExistence type="predicted"/>
<keyword evidence="2" id="KW-1185">Reference proteome</keyword>
<dbReference type="EMBL" id="CYRY02013157">
    <property type="protein sequence ID" value="VCW83917.1"/>
    <property type="molecule type" value="Genomic_DNA"/>
</dbReference>
<dbReference type="Proteomes" id="UP000269945">
    <property type="component" value="Unassembled WGS sequence"/>
</dbReference>
<name>A0A9X9LRM6_GULGU</name>
<accession>A0A9X9LRM6</accession>
<sequence length="73" mass="8206">MPAMCPAAVFLRKSFSPFLKEGFDSSWAFFSPLLIHPDFVTKCVSEDFECCRDRSALIVMGYCCSSKPVWTLG</sequence>